<keyword evidence="6" id="KW-0472">Membrane</keyword>
<dbReference type="InterPro" id="IPR050975">
    <property type="entry name" value="Sleep_regulator"/>
</dbReference>
<feature type="chain" id="PRO_5044800379" description="Protein quiver" evidence="8">
    <location>
        <begin position="21"/>
        <end position="140"/>
    </location>
</feature>
<accession>A0ABD1F3G6</accession>
<keyword evidence="5" id="KW-1133">Transmembrane helix</keyword>
<keyword evidence="4 8" id="KW-0732">Signal</keyword>
<dbReference type="EMBL" id="JBDJPC010000003">
    <property type="protein sequence ID" value="KAL1508871.1"/>
    <property type="molecule type" value="Genomic_DNA"/>
</dbReference>
<reference evidence="9 10" key="1">
    <citation type="submission" date="2024-05" db="EMBL/GenBank/DDBJ databases">
        <title>Genetic variation in Jamaican populations of the coffee berry borer (Hypothenemus hampei).</title>
        <authorList>
            <person name="Errbii M."/>
            <person name="Myrie A."/>
        </authorList>
    </citation>
    <scope>NUCLEOTIDE SEQUENCE [LARGE SCALE GENOMIC DNA]</scope>
    <source>
        <strain evidence="9">JA-Hopewell-2020-01-JO</strain>
        <tissue evidence="9">Whole body</tissue>
    </source>
</reference>
<evidence type="ECO:0000256" key="3">
    <source>
        <dbReference type="ARBA" id="ARBA00022692"/>
    </source>
</evidence>
<organism evidence="9 10">
    <name type="scientific">Hypothenemus hampei</name>
    <name type="common">Coffee berry borer</name>
    <dbReference type="NCBI Taxonomy" id="57062"/>
    <lineage>
        <taxon>Eukaryota</taxon>
        <taxon>Metazoa</taxon>
        <taxon>Ecdysozoa</taxon>
        <taxon>Arthropoda</taxon>
        <taxon>Hexapoda</taxon>
        <taxon>Insecta</taxon>
        <taxon>Pterygota</taxon>
        <taxon>Neoptera</taxon>
        <taxon>Endopterygota</taxon>
        <taxon>Coleoptera</taxon>
        <taxon>Polyphaga</taxon>
        <taxon>Cucujiformia</taxon>
        <taxon>Curculionidae</taxon>
        <taxon>Scolytinae</taxon>
        <taxon>Hypothenemus</taxon>
    </lineage>
</organism>
<keyword evidence="2" id="KW-0336">GPI-anchor</keyword>
<protein>
    <recommendedName>
        <fullName evidence="11">Protein quiver</fullName>
    </recommendedName>
</protein>
<evidence type="ECO:0000256" key="2">
    <source>
        <dbReference type="ARBA" id="ARBA00022622"/>
    </source>
</evidence>
<name>A0ABD1F3G6_HYPHA</name>
<comment type="subcellular location">
    <subcellularLocation>
        <location evidence="1">Membrane</location>
        <topology evidence="1">Lipid-anchor</topology>
        <topology evidence="1">GPI-anchor</topology>
    </subcellularLocation>
</comment>
<feature type="signal peptide" evidence="8">
    <location>
        <begin position="1"/>
        <end position="20"/>
    </location>
</feature>
<evidence type="ECO:0000256" key="4">
    <source>
        <dbReference type="ARBA" id="ARBA00022729"/>
    </source>
</evidence>
<evidence type="ECO:0000313" key="10">
    <source>
        <dbReference type="Proteomes" id="UP001566132"/>
    </source>
</evidence>
<keyword evidence="3" id="KW-0812">Transmembrane</keyword>
<evidence type="ECO:0000256" key="5">
    <source>
        <dbReference type="ARBA" id="ARBA00022989"/>
    </source>
</evidence>
<keyword evidence="7" id="KW-0449">Lipoprotein</keyword>
<keyword evidence="10" id="KW-1185">Reference proteome</keyword>
<evidence type="ECO:0000256" key="7">
    <source>
        <dbReference type="ARBA" id="ARBA00023288"/>
    </source>
</evidence>
<gene>
    <name evidence="9" type="ORF">ABEB36_003695</name>
</gene>
<sequence length="140" mass="16167">MRVYLFVVISFQLLVKESTALSESCYYCWGTPQCSDPLDYQEVSPHYCFEDSICLKYISSSKSIESDVVDHTLTYRECFQIVTLKQDICTFVKKNEEEALSQLNYTLTDFDCTICDTTNCNSAIRNFGVYSLLIILFFTI</sequence>
<dbReference type="AlphaFoldDB" id="A0ABD1F3G6"/>
<proteinExistence type="predicted"/>
<evidence type="ECO:0000256" key="8">
    <source>
        <dbReference type="SAM" id="SignalP"/>
    </source>
</evidence>
<evidence type="ECO:0000313" key="9">
    <source>
        <dbReference type="EMBL" id="KAL1508871.1"/>
    </source>
</evidence>
<dbReference type="PANTHER" id="PTHR33562">
    <property type="entry name" value="ATILLA, ISOFORM B-RELATED-RELATED"/>
    <property type="match status" value="1"/>
</dbReference>
<dbReference type="GO" id="GO:0098552">
    <property type="term" value="C:side of membrane"/>
    <property type="evidence" value="ECO:0007669"/>
    <property type="project" value="UniProtKB-KW"/>
</dbReference>
<evidence type="ECO:0008006" key="11">
    <source>
        <dbReference type="Google" id="ProtNLM"/>
    </source>
</evidence>
<evidence type="ECO:0000256" key="1">
    <source>
        <dbReference type="ARBA" id="ARBA00004589"/>
    </source>
</evidence>
<comment type="caution">
    <text evidence="9">The sequence shown here is derived from an EMBL/GenBank/DDBJ whole genome shotgun (WGS) entry which is preliminary data.</text>
</comment>
<evidence type="ECO:0000256" key="6">
    <source>
        <dbReference type="ARBA" id="ARBA00023136"/>
    </source>
</evidence>
<keyword evidence="2" id="KW-0325">Glycoprotein</keyword>
<dbReference type="Proteomes" id="UP001566132">
    <property type="component" value="Unassembled WGS sequence"/>
</dbReference>